<protein>
    <submittedName>
        <fullName evidence="2">DNA-dependent helicase II</fullName>
    </submittedName>
</protein>
<proteinExistence type="predicted"/>
<dbReference type="AlphaFoldDB" id="A0A379LL90"/>
<keyword evidence="3" id="KW-1185">Reference proteome</keyword>
<keyword evidence="2" id="KW-0067">ATP-binding</keyword>
<evidence type="ECO:0000313" key="3">
    <source>
        <dbReference type="Proteomes" id="UP000254123"/>
    </source>
</evidence>
<keyword evidence="2" id="KW-0547">Nucleotide-binding</keyword>
<dbReference type="SUPFAM" id="SSF52540">
    <property type="entry name" value="P-loop containing nucleoside triphosphate hydrolases"/>
    <property type="match status" value="1"/>
</dbReference>
<dbReference type="GO" id="GO:0000725">
    <property type="term" value="P:recombinational repair"/>
    <property type="evidence" value="ECO:0007669"/>
    <property type="project" value="TreeGrafter"/>
</dbReference>
<dbReference type="STRING" id="1123034.GCA_000685805_02530"/>
<dbReference type="PANTHER" id="PTHR11070:SF45">
    <property type="entry name" value="DNA 3'-5' HELICASE"/>
    <property type="match status" value="1"/>
</dbReference>
<evidence type="ECO:0000313" key="2">
    <source>
        <dbReference type="EMBL" id="SUD91308.1"/>
    </source>
</evidence>
<dbReference type="InterPro" id="IPR011528">
    <property type="entry name" value="NERD"/>
</dbReference>
<dbReference type="Proteomes" id="UP000254123">
    <property type="component" value="Unassembled WGS sequence"/>
</dbReference>
<dbReference type="PANTHER" id="PTHR11070">
    <property type="entry name" value="UVRD / RECB / PCRA DNA HELICASE FAMILY MEMBER"/>
    <property type="match status" value="1"/>
</dbReference>
<dbReference type="Pfam" id="PF13245">
    <property type="entry name" value="AAA_19"/>
    <property type="match status" value="1"/>
</dbReference>
<dbReference type="Gene3D" id="3.40.50.300">
    <property type="entry name" value="P-loop containing nucleotide triphosphate hydrolases"/>
    <property type="match status" value="2"/>
</dbReference>
<dbReference type="InterPro" id="IPR000212">
    <property type="entry name" value="DNA_helicase_UvrD/REP"/>
</dbReference>
<dbReference type="GO" id="GO:0003677">
    <property type="term" value="F:DNA binding"/>
    <property type="evidence" value="ECO:0007669"/>
    <property type="project" value="InterPro"/>
</dbReference>
<name>A0A379LL90_9GAMM</name>
<accession>A0A379LL90</accession>
<keyword evidence="2" id="KW-0378">Hydrolase</keyword>
<feature type="domain" description="NERD" evidence="1">
    <location>
        <begin position="17"/>
        <end position="115"/>
    </location>
</feature>
<dbReference type="GO" id="GO:0005524">
    <property type="term" value="F:ATP binding"/>
    <property type="evidence" value="ECO:0007669"/>
    <property type="project" value="InterPro"/>
</dbReference>
<dbReference type="RefSeq" id="WP_028859941.1">
    <property type="nucleotide sequence ID" value="NZ_CAJHAQ010000001.1"/>
</dbReference>
<keyword evidence="2" id="KW-0347">Helicase</keyword>
<dbReference type="InterPro" id="IPR027417">
    <property type="entry name" value="P-loop_NTPase"/>
</dbReference>
<dbReference type="GO" id="GO:0043138">
    <property type="term" value="F:3'-5' DNA helicase activity"/>
    <property type="evidence" value="ECO:0007669"/>
    <property type="project" value="TreeGrafter"/>
</dbReference>
<evidence type="ECO:0000259" key="1">
    <source>
        <dbReference type="Pfam" id="PF08378"/>
    </source>
</evidence>
<gene>
    <name evidence="2" type="ORF">NCTC10526_01659</name>
</gene>
<organism evidence="2 3">
    <name type="scientific">Psychrobacter phenylpyruvicus</name>
    <dbReference type="NCBI Taxonomy" id="29432"/>
    <lineage>
        <taxon>Bacteria</taxon>
        <taxon>Pseudomonadati</taxon>
        <taxon>Pseudomonadota</taxon>
        <taxon>Gammaproteobacteria</taxon>
        <taxon>Moraxellales</taxon>
        <taxon>Moraxellaceae</taxon>
        <taxon>Psychrobacter</taxon>
    </lineage>
</organism>
<reference evidence="2 3" key="1">
    <citation type="submission" date="2018-06" db="EMBL/GenBank/DDBJ databases">
        <authorList>
            <consortium name="Pathogen Informatics"/>
            <person name="Doyle S."/>
        </authorList>
    </citation>
    <scope>NUCLEOTIDE SEQUENCE [LARGE SCALE GENOMIC DNA]</scope>
    <source>
        <strain evidence="2 3">NCTC10526</strain>
    </source>
</reference>
<dbReference type="Pfam" id="PF08378">
    <property type="entry name" value="NERD"/>
    <property type="match status" value="1"/>
</dbReference>
<dbReference type="EMBL" id="UGVC01000001">
    <property type="protein sequence ID" value="SUD91308.1"/>
    <property type="molecule type" value="Genomic_DNA"/>
</dbReference>
<sequence>MAQMIPDSIGQVKDSTAGERRVYDLLKKTLLPDEDWMVWYDPAATLHNRHGDFLVFSKYHGIILVEVKDWSLQYIESATPNQFTLQDGNGGIKKRENPIKQARSVQLAVRNLLEKRYSLRDKRGASLLQASGNHKGKLRFPTTECVIFTKIERAQAEKAGLLDDKILSHKKCIFQDDLRVDFEDKEARDEFVSRLLNSFDYRFSFTPLSNKEFDAVRYALFPELRIQQPELDLEIVLNNDELIKILDKQQEVTARSIGPGHRILKGVAGSGKSLVVVYRAKHLATYNPNWKILVVCFNISLRSHLGSSLNNAHIEPYKSKGTGFIEVKHFHGLLPKEVNKRKLSGESWDEYNKRISNEMMQVLNSYKDEDKYDAILIDEGQDFSEDMLKAVLSYLSSKDSLLFCYDPAQNIFQRSRFTWKSVGLNVQGKKPTLLSKSYRNTRQILELCTEFQGEDTEIESDNQALVPDYGDCREGDLPVLVSQPTFNDMVDYIAQDIKSHVDSGVPLNDFAVIIMESDHKKQIVDNLIPRLTDSLKELGLSGGCVKGILDRQAKINLDLLDPSVKVMMTDSCKGLEFRNVYFLGLAVHDTDSDILRKTAYVGMTRAKEYLTILYSKPNFYIEELKEILEKSSHDRIF</sequence>
<dbReference type="GO" id="GO:0005829">
    <property type="term" value="C:cytosol"/>
    <property type="evidence" value="ECO:0007669"/>
    <property type="project" value="TreeGrafter"/>
</dbReference>